<dbReference type="Gene3D" id="2.60.200.40">
    <property type="match status" value="2"/>
</dbReference>
<dbReference type="OrthoDB" id="3853857at2759"/>
<reference evidence="2 3" key="1">
    <citation type="submission" date="2019-02" db="EMBL/GenBank/DDBJ databases">
        <title>Genome sequencing of the rare red list fungi Bondarzewia mesenterica.</title>
        <authorList>
            <person name="Buettner E."/>
            <person name="Kellner H."/>
        </authorList>
    </citation>
    <scope>NUCLEOTIDE SEQUENCE [LARGE SCALE GENOMIC DNA]</scope>
    <source>
        <strain evidence="2 3">DSM 108281</strain>
    </source>
</reference>
<dbReference type="GO" id="GO:0016773">
    <property type="term" value="F:phosphotransferase activity, alcohol group as acceptor"/>
    <property type="evidence" value="ECO:0007669"/>
    <property type="project" value="UniProtKB-ARBA"/>
</dbReference>
<dbReference type="InterPro" id="IPR001206">
    <property type="entry name" value="Diacylglycerol_kinase_cat_dom"/>
</dbReference>
<dbReference type="Gene3D" id="3.40.50.10330">
    <property type="entry name" value="Probable inorganic polyphosphate/atp-NAD kinase, domain 1"/>
    <property type="match status" value="1"/>
</dbReference>
<accession>A0A4S4M0J2</accession>
<dbReference type="Proteomes" id="UP000310158">
    <property type="component" value="Unassembled WGS sequence"/>
</dbReference>
<dbReference type="SMART" id="SM00046">
    <property type="entry name" value="DAGKc"/>
    <property type="match status" value="1"/>
</dbReference>
<dbReference type="Pfam" id="PF00781">
    <property type="entry name" value="DAGK_cat"/>
    <property type="match status" value="1"/>
</dbReference>
<dbReference type="PROSITE" id="PS50146">
    <property type="entry name" value="DAGK"/>
    <property type="match status" value="1"/>
</dbReference>
<dbReference type="InterPro" id="IPR050187">
    <property type="entry name" value="Lipid_Phosphate_FormReg"/>
</dbReference>
<protein>
    <recommendedName>
        <fullName evidence="1">DAGKc domain-containing protein</fullName>
    </recommendedName>
</protein>
<gene>
    <name evidence="2" type="ORF">EW146_g3075</name>
</gene>
<dbReference type="EMBL" id="SGPL01000096">
    <property type="protein sequence ID" value="THH17818.1"/>
    <property type="molecule type" value="Genomic_DNA"/>
</dbReference>
<evidence type="ECO:0000313" key="2">
    <source>
        <dbReference type="EMBL" id="THH17818.1"/>
    </source>
</evidence>
<name>A0A4S4M0J2_9AGAM</name>
<dbReference type="InterPro" id="IPR017438">
    <property type="entry name" value="ATP-NAD_kinase_N"/>
</dbReference>
<sequence>MAPQKLDLVLNGTHTTFSFTDSHFFVNRRGRGQLPTQYVPSRGKLTPIAVTVKSSLGVPLQRVLWAESTDSGTVVHVLAKKSRHGPLALVKVEGILSQGDEDELSKEWVRLLMDAAYAGHVFNHFILRIKRQRRLKIFVNPRSGPMIYKGNAKSLFKKRVEPILKAARCSLDIVYTQRQNHAAEIAAELPLDDFDAVLTVSGDGMVHEIFNGFATHKEPLKALSIPIVPMPAGSGNGSALNLLGLKEGLDISAAALSAIKGHPMKVDLCSIMQNGKRTLSFMSQSIGLMADVDLGTEHLRWMGSNRFLYGFIRGLITRKTCPVSISIKATETDKIKWDFMQFPVSLANDGTIDVVIQEHVTSRGDLLKAMGGAETGWGFWRDSSHYFKAHAYRVKPLSKKGYLSVDGEKFPFEEFLVEVHQGLGTVMSLHGHYPTKFDVPPPGK</sequence>
<dbReference type="GO" id="GO:0005737">
    <property type="term" value="C:cytoplasm"/>
    <property type="evidence" value="ECO:0007669"/>
    <property type="project" value="TreeGrafter"/>
</dbReference>
<dbReference type="PANTHER" id="PTHR12358:SF31">
    <property type="entry name" value="ACYLGLYCEROL KINASE, MITOCHONDRIAL"/>
    <property type="match status" value="1"/>
</dbReference>
<evidence type="ECO:0000259" key="1">
    <source>
        <dbReference type="PROSITE" id="PS50146"/>
    </source>
</evidence>
<feature type="domain" description="DAGKc" evidence="1">
    <location>
        <begin position="130"/>
        <end position="275"/>
    </location>
</feature>
<dbReference type="AlphaFoldDB" id="A0A4S4M0J2"/>
<evidence type="ECO:0000313" key="3">
    <source>
        <dbReference type="Proteomes" id="UP000310158"/>
    </source>
</evidence>
<dbReference type="GO" id="GO:0001727">
    <property type="term" value="F:lipid kinase activity"/>
    <property type="evidence" value="ECO:0007669"/>
    <property type="project" value="UniProtKB-ARBA"/>
</dbReference>
<dbReference type="SUPFAM" id="SSF111331">
    <property type="entry name" value="NAD kinase/diacylglycerol kinase-like"/>
    <property type="match status" value="1"/>
</dbReference>
<dbReference type="GO" id="GO:0046512">
    <property type="term" value="P:sphingosine biosynthetic process"/>
    <property type="evidence" value="ECO:0007669"/>
    <property type="project" value="TreeGrafter"/>
</dbReference>
<comment type="caution">
    <text evidence="2">The sequence shown here is derived from an EMBL/GenBank/DDBJ whole genome shotgun (WGS) entry which is preliminary data.</text>
</comment>
<organism evidence="2 3">
    <name type="scientific">Bondarzewia mesenterica</name>
    <dbReference type="NCBI Taxonomy" id="1095465"/>
    <lineage>
        <taxon>Eukaryota</taxon>
        <taxon>Fungi</taxon>
        <taxon>Dikarya</taxon>
        <taxon>Basidiomycota</taxon>
        <taxon>Agaricomycotina</taxon>
        <taxon>Agaricomycetes</taxon>
        <taxon>Russulales</taxon>
        <taxon>Bondarzewiaceae</taxon>
        <taxon>Bondarzewia</taxon>
    </lineage>
</organism>
<proteinExistence type="predicted"/>
<dbReference type="PANTHER" id="PTHR12358">
    <property type="entry name" value="SPHINGOSINE KINASE"/>
    <property type="match status" value="1"/>
</dbReference>
<dbReference type="GO" id="GO:0016020">
    <property type="term" value="C:membrane"/>
    <property type="evidence" value="ECO:0007669"/>
    <property type="project" value="TreeGrafter"/>
</dbReference>
<keyword evidence="3" id="KW-1185">Reference proteome</keyword>
<dbReference type="InterPro" id="IPR016064">
    <property type="entry name" value="NAD/diacylglycerol_kinase_sf"/>
</dbReference>